<dbReference type="AlphaFoldDB" id="A0A9Q0BK82"/>
<reference evidence="1" key="1">
    <citation type="journal article" date="2023" name="Genome Biol. Evol.">
        <title>Long-read-based Genome Assembly of Drosophila gunungcola Reveals Fewer Chemosensory Genes in Flower-breeding Species.</title>
        <authorList>
            <person name="Negi A."/>
            <person name="Liao B.Y."/>
            <person name="Yeh S.D."/>
        </authorList>
    </citation>
    <scope>NUCLEOTIDE SEQUENCE</scope>
    <source>
        <strain evidence="1">Sukarami</strain>
    </source>
</reference>
<dbReference type="EMBL" id="JAMKOV010000044">
    <property type="protein sequence ID" value="KAI8035227.1"/>
    <property type="molecule type" value="Genomic_DNA"/>
</dbReference>
<sequence length="41" mass="4844">MSSHCNRRFRFCPETQISTRCNCNLNTTFIRTYCILILSAK</sequence>
<evidence type="ECO:0000313" key="1">
    <source>
        <dbReference type="EMBL" id="KAI8035227.1"/>
    </source>
</evidence>
<feature type="non-terminal residue" evidence="1">
    <location>
        <position position="41"/>
    </location>
</feature>
<proteinExistence type="predicted"/>
<comment type="caution">
    <text evidence="1">The sequence shown here is derived from an EMBL/GenBank/DDBJ whole genome shotgun (WGS) entry which is preliminary data.</text>
</comment>
<organism evidence="1 2">
    <name type="scientific">Drosophila gunungcola</name>
    <name type="common">fruit fly</name>
    <dbReference type="NCBI Taxonomy" id="103775"/>
    <lineage>
        <taxon>Eukaryota</taxon>
        <taxon>Metazoa</taxon>
        <taxon>Ecdysozoa</taxon>
        <taxon>Arthropoda</taxon>
        <taxon>Hexapoda</taxon>
        <taxon>Insecta</taxon>
        <taxon>Pterygota</taxon>
        <taxon>Neoptera</taxon>
        <taxon>Endopterygota</taxon>
        <taxon>Diptera</taxon>
        <taxon>Brachycera</taxon>
        <taxon>Muscomorpha</taxon>
        <taxon>Ephydroidea</taxon>
        <taxon>Drosophilidae</taxon>
        <taxon>Drosophila</taxon>
        <taxon>Sophophora</taxon>
    </lineage>
</organism>
<name>A0A9Q0BK82_9MUSC</name>
<accession>A0A9Q0BK82</accession>
<dbReference type="Proteomes" id="UP001059596">
    <property type="component" value="Unassembled WGS sequence"/>
</dbReference>
<gene>
    <name evidence="1" type="ORF">M5D96_012038</name>
</gene>
<keyword evidence="2" id="KW-1185">Reference proteome</keyword>
<protein>
    <submittedName>
        <fullName evidence="1">Uncharacterized protein</fullName>
    </submittedName>
</protein>
<evidence type="ECO:0000313" key="2">
    <source>
        <dbReference type="Proteomes" id="UP001059596"/>
    </source>
</evidence>